<evidence type="ECO:0000259" key="8">
    <source>
        <dbReference type="Pfam" id="PF03600"/>
    </source>
</evidence>
<proteinExistence type="predicted"/>
<name>A0A1V4SS69_9CLOT</name>
<organism evidence="9 10">
    <name type="scientific">Clostridium thermobutyricum DSM 4928</name>
    <dbReference type="NCBI Taxonomy" id="1121339"/>
    <lineage>
        <taxon>Bacteria</taxon>
        <taxon>Bacillati</taxon>
        <taxon>Bacillota</taxon>
        <taxon>Clostridia</taxon>
        <taxon>Eubacteriales</taxon>
        <taxon>Clostridiaceae</taxon>
        <taxon>Clostridium</taxon>
    </lineage>
</organism>
<evidence type="ECO:0000256" key="2">
    <source>
        <dbReference type="ARBA" id="ARBA00022448"/>
    </source>
</evidence>
<feature type="transmembrane region" description="Helical" evidence="7">
    <location>
        <begin position="312"/>
        <end position="333"/>
    </location>
</feature>
<keyword evidence="4 7" id="KW-0812">Transmembrane</keyword>
<evidence type="ECO:0000313" key="9">
    <source>
        <dbReference type="EMBL" id="OPX46702.1"/>
    </source>
</evidence>
<evidence type="ECO:0000256" key="1">
    <source>
        <dbReference type="ARBA" id="ARBA00004651"/>
    </source>
</evidence>
<feature type="transmembrane region" description="Helical" evidence="7">
    <location>
        <begin position="284"/>
        <end position="306"/>
    </location>
</feature>
<dbReference type="AlphaFoldDB" id="A0A1V4SS69"/>
<dbReference type="OrthoDB" id="3177666at2"/>
<feature type="transmembrane region" description="Helical" evidence="7">
    <location>
        <begin position="42"/>
        <end position="63"/>
    </location>
</feature>
<evidence type="ECO:0000256" key="5">
    <source>
        <dbReference type="ARBA" id="ARBA00022989"/>
    </source>
</evidence>
<keyword evidence="3" id="KW-1003">Cell membrane</keyword>
<reference evidence="9 10" key="1">
    <citation type="submission" date="2016-02" db="EMBL/GenBank/DDBJ databases">
        <title>Genome sequence of Clostridium thermobutyricum DSM 4928.</title>
        <authorList>
            <person name="Poehlein A."/>
            <person name="Daniel R."/>
        </authorList>
    </citation>
    <scope>NUCLEOTIDE SEQUENCE [LARGE SCALE GENOMIC DNA]</scope>
    <source>
        <strain evidence="9 10">DSM 4928</strain>
    </source>
</reference>
<feature type="domain" description="Citrate transporter-like" evidence="8">
    <location>
        <begin position="19"/>
        <end position="307"/>
    </location>
</feature>
<accession>A0A1V4SS69</accession>
<sequence>MNLNTLDKQRVKDFCKKEIILLIAVVLSIITSFISHPKLSYINFKVLILLFNLMVVVTALKSFKFLDYIGTSLLHKDKSLRSIYLIMICLTFFSSMLITDDVALITFVPISLILAKKANFNPMKLIILQTISAILGCSLTPMGSSQNLYIYTHFNLTDKQFFGVTIPITIIAFIVLLILTCTQKNRKLSVTIHEVKVEKKSMIVVYIILFLIVLGSVFHLVNYKIAFVIVIIVTLIIDRKLFLHIDYSLIITFTAFFIFIGNISAIPEVKRLISGFLVSDLHTYFIALGISQFISNVPATLLLAPFTHNYKALIYGVNNGGLFSLIGSMASIISYKFAIANGEIKSFDYIKTFAFYSLIILIVLIPASIILIKVI</sequence>
<feature type="transmembrane region" description="Helical" evidence="7">
    <location>
        <begin position="162"/>
        <end position="182"/>
    </location>
</feature>
<protein>
    <submittedName>
        <fullName evidence="9">Inner membrane protein YbiR</fullName>
    </submittedName>
</protein>
<feature type="transmembrane region" description="Helical" evidence="7">
    <location>
        <begin position="353"/>
        <end position="372"/>
    </location>
</feature>
<keyword evidence="6 7" id="KW-0472">Membrane</keyword>
<comment type="subcellular location">
    <subcellularLocation>
        <location evidence="1">Cell membrane</location>
        <topology evidence="1">Multi-pass membrane protein</topology>
    </subcellularLocation>
</comment>
<keyword evidence="2" id="KW-0813">Transport</keyword>
<dbReference type="GO" id="GO:0055085">
    <property type="term" value="P:transmembrane transport"/>
    <property type="evidence" value="ECO:0007669"/>
    <property type="project" value="InterPro"/>
</dbReference>
<evidence type="ECO:0000256" key="4">
    <source>
        <dbReference type="ARBA" id="ARBA00022692"/>
    </source>
</evidence>
<feature type="transmembrane region" description="Helical" evidence="7">
    <location>
        <begin position="83"/>
        <end position="113"/>
    </location>
</feature>
<dbReference type="InterPro" id="IPR004680">
    <property type="entry name" value="Cit_transptr-like_dom"/>
</dbReference>
<dbReference type="GO" id="GO:0005886">
    <property type="term" value="C:plasma membrane"/>
    <property type="evidence" value="ECO:0007669"/>
    <property type="project" value="UniProtKB-SubCell"/>
</dbReference>
<dbReference type="EMBL" id="LTAY01000070">
    <property type="protein sequence ID" value="OPX46702.1"/>
    <property type="molecule type" value="Genomic_DNA"/>
</dbReference>
<keyword evidence="5 7" id="KW-1133">Transmembrane helix</keyword>
<dbReference type="RefSeq" id="WP_080023781.1">
    <property type="nucleotide sequence ID" value="NZ_LTAY01000070.1"/>
</dbReference>
<evidence type="ECO:0000256" key="7">
    <source>
        <dbReference type="SAM" id="Phobius"/>
    </source>
</evidence>
<feature type="transmembrane region" description="Helical" evidence="7">
    <location>
        <begin position="242"/>
        <end position="263"/>
    </location>
</feature>
<dbReference type="PANTHER" id="PTHR43302">
    <property type="entry name" value="TRANSPORTER ARSB-RELATED"/>
    <property type="match status" value="1"/>
</dbReference>
<comment type="caution">
    <text evidence="9">The sequence shown here is derived from an EMBL/GenBank/DDBJ whole genome shotgun (WGS) entry which is preliminary data.</text>
</comment>
<evidence type="ECO:0000256" key="3">
    <source>
        <dbReference type="ARBA" id="ARBA00022475"/>
    </source>
</evidence>
<feature type="transmembrane region" description="Helical" evidence="7">
    <location>
        <begin position="19"/>
        <end position="35"/>
    </location>
</feature>
<evidence type="ECO:0000313" key="10">
    <source>
        <dbReference type="Proteomes" id="UP000191448"/>
    </source>
</evidence>
<evidence type="ECO:0000256" key="6">
    <source>
        <dbReference type="ARBA" id="ARBA00023136"/>
    </source>
</evidence>
<dbReference type="Pfam" id="PF03600">
    <property type="entry name" value="CitMHS"/>
    <property type="match status" value="1"/>
</dbReference>
<dbReference type="Proteomes" id="UP000191448">
    <property type="component" value="Unassembled WGS sequence"/>
</dbReference>
<gene>
    <name evidence="9" type="primary">ybiR</name>
    <name evidence="9" type="ORF">CLTHE_25220</name>
</gene>
<feature type="transmembrane region" description="Helical" evidence="7">
    <location>
        <begin position="203"/>
        <end position="236"/>
    </location>
</feature>
<dbReference type="PANTHER" id="PTHR43302:SF5">
    <property type="entry name" value="TRANSPORTER ARSB-RELATED"/>
    <property type="match status" value="1"/>
</dbReference>